<reference evidence="5" key="1">
    <citation type="submission" date="2022-07" db="EMBL/GenBank/DDBJ databases">
        <title>Genome Sequence of Agrocybe chaxingu.</title>
        <authorList>
            <person name="Buettner E."/>
        </authorList>
    </citation>
    <scope>NUCLEOTIDE SEQUENCE</scope>
    <source>
        <strain evidence="5">MP-N11</strain>
    </source>
</reference>
<dbReference type="OrthoDB" id="10250458at2759"/>
<dbReference type="InterPro" id="IPR011989">
    <property type="entry name" value="ARM-like"/>
</dbReference>
<evidence type="ECO:0000256" key="2">
    <source>
        <dbReference type="ARBA" id="ARBA00022737"/>
    </source>
</evidence>
<evidence type="ECO:0000313" key="6">
    <source>
        <dbReference type="Proteomes" id="UP001148786"/>
    </source>
</evidence>
<accession>A0A9W8JVP8</accession>
<dbReference type="Pfam" id="PF08609">
    <property type="entry name" value="Fes1"/>
    <property type="match status" value="1"/>
</dbReference>
<dbReference type="InterPro" id="IPR050693">
    <property type="entry name" value="Hsp70_NEF-Inhibitors"/>
</dbReference>
<evidence type="ECO:0000256" key="1">
    <source>
        <dbReference type="ARBA" id="ARBA00011045"/>
    </source>
</evidence>
<evidence type="ECO:0000259" key="4">
    <source>
        <dbReference type="Pfam" id="PF08609"/>
    </source>
</evidence>
<evidence type="ECO:0000313" key="5">
    <source>
        <dbReference type="EMBL" id="KAJ3504730.1"/>
    </source>
</evidence>
<dbReference type="PANTHER" id="PTHR19316">
    <property type="entry name" value="PROTEIN FOLDING REGULATOR"/>
    <property type="match status" value="1"/>
</dbReference>
<dbReference type="EMBL" id="JANKHO010000970">
    <property type="protein sequence ID" value="KAJ3504730.1"/>
    <property type="molecule type" value="Genomic_DNA"/>
</dbReference>
<dbReference type="Gene3D" id="1.25.10.10">
    <property type="entry name" value="Leucine-rich Repeat Variant"/>
    <property type="match status" value="1"/>
</dbReference>
<comment type="caution">
    <text evidence="5">The sequence shown here is derived from an EMBL/GenBank/DDBJ whole genome shotgun (WGS) entry which is preliminary data.</text>
</comment>
<protein>
    <recommendedName>
        <fullName evidence="4">Nucleotide exchange factor Fes1 domain-containing protein</fullName>
    </recommendedName>
</protein>
<dbReference type="Proteomes" id="UP001148786">
    <property type="component" value="Unassembled WGS sequence"/>
</dbReference>
<organism evidence="5 6">
    <name type="scientific">Agrocybe chaxingu</name>
    <dbReference type="NCBI Taxonomy" id="84603"/>
    <lineage>
        <taxon>Eukaryota</taxon>
        <taxon>Fungi</taxon>
        <taxon>Dikarya</taxon>
        <taxon>Basidiomycota</taxon>
        <taxon>Agaricomycotina</taxon>
        <taxon>Agaricomycetes</taxon>
        <taxon>Agaricomycetidae</taxon>
        <taxon>Agaricales</taxon>
        <taxon>Agaricineae</taxon>
        <taxon>Strophariaceae</taxon>
        <taxon>Agrocybe</taxon>
    </lineage>
</organism>
<feature type="region of interest" description="Disordered" evidence="3">
    <location>
        <begin position="12"/>
        <end position="32"/>
    </location>
</feature>
<keyword evidence="6" id="KW-1185">Reference proteome</keyword>
<dbReference type="SUPFAM" id="SSF48371">
    <property type="entry name" value="ARM repeat"/>
    <property type="match status" value="1"/>
</dbReference>
<sequence length="372" mass="40376">MQSILRWSLENSTPLDSAARSQPPEGRSPIDPEIIDMILGKPDAIKMTESMAIAVDPSKSEDERMTALDDLEMLIEHIDNANDLQKLGLWEPLQSLLTAESSTPEIRTQALWAIGTAVQNNPLAQDVYLSYSPLPVLLSFLGPSSSSGASGRAKAIYTLSGLLKHHAPAVEALGKPGVNGWPRLRGALQDSSISVRRKTVFLLSTLLMPTSPSTSQSTNFPAPPNALRITDDPNSEAPNILTPDDRPAAPSDPVYANSHAAHLQDPSRTATSPITLIAFKEHGILDAVVSSLITPLPHGDDGENTDADVDYEEKAVRLLHTYAVTCNGELSKEQKKNLKSWIQAEKTKVGENELLEKWSLGREEYAALVEKL</sequence>
<dbReference type="InterPro" id="IPR016024">
    <property type="entry name" value="ARM-type_fold"/>
</dbReference>
<dbReference type="GO" id="GO:0005783">
    <property type="term" value="C:endoplasmic reticulum"/>
    <property type="evidence" value="ECO:0007669"/>
    <property type="project" value="TreeGrafter"/>
</dbReference>
<gene>
    <name evidence="5" type="ORF">NLJ89_g7784</name>
</gene>
<comment type="similarity">
    <text evidence="1">Belongs to the FES1 family.</text>
</comment>
<name>A0A9W8JVP8_9AGAR</name>
<dbReference type="AlphaFoldDB" id="A0A9W8JVP8"/>
<keyword evidence="2" id="KW-0677">Repeat</keyword>
<evidence type="ECO:0000256" key="3">
    <source>
        <dbReference type="SAM" id="MobiDB-lite"/>
    </source>
</evidence>
<feature type="domain" description="Nucleotide exchange factor Fes1" evidence="4">
    <location>
        <begin position="1"/>
        <end position="84"/>
    </location>
</feature>
<feature type="region of interest" description="Disordered" evidence="3">
    <location>
        <begin position="211"/>
        <end position="267"/>
    </location>
</feature>
<proteinExistence type="inferred from homology"/>
<dbReference type="PANTHER" id="PTHR19316:SF18">
    <property type="entry name" value="HSP70-BINDING PROTEIN 1"/>
    <property type="match status" value="1"/>
</dbReference>
<dbReference type="GO" id="GO:0000774">
    <property type="term" value="F:adenyl-nucleotide exchange factor activity"/>
    <property type="evidence" value="ECO:0007669"/>
    <property type="project" value="TreeGrafter"/>
</dbReference>
<dbReference type="InterPro" id="IPR013918">
    <property type="entry name" value="Nucleotide_exch_fac_Fes1"/>
</dbReference>